<evidence type="ECO:0000313" key="8">
    <source>
        <dbReference type="Proteomes" id="UP000199541"/>
    </source>
</evidence>
<dbReference type="GO" id="GO:0006865">
    <property type="term" value="P:amino acid transport"/>
    <property type="evidence" value="ECO:0007669"/>
    <property type="project" value="UniProtKB-KW"/>
</dbReference>
<dbReference type="InterPro" id="IPR028082">
    <property type="entry name" value="Peripla_BP_I"/>
</dbReference>
<gene>
    <name evidence="6" type="ORF">GCM10008024_19350</name>
    <name evidence="7" type="ORF">SAMN05444006_10811</name>
</gene>
<proteinExistence type="inferred from homology"/>
<evidence type="ECO:0000313" key="7">
    <source>
        <dbReference type="EMBL" id="SDW91805.1"/>
    </source>
</evidence>
<evidence type="ECO:0000256" key="2">
    <source>
        <dbReference type="ARBA" id="ARBA00022729"/>
    </source>
</evidence>
<dbReference type="Gene3D" id="3.40.50.2300">
    <property type="match status" value="2"/>
</dbReference>
<dbReference type="EMBL" id="BNAB01000007">
    <property type="protein sequence ID" value="GHE01866.1"/>
    <property type="molecule type" value="Genomic_DNA"/>
</dbReference>
<comment type="similarity">
    <text evidence="1">Belongs to the leucine-binding protein family.</text>
</comment>
<sequence>MKLTSHMRKLALGATALSSLALLGTALPAAAAIKGPIKIGVIGEASSVAGAAIINASKLAAENINAHGGINGHKVEVITYDDHSSASDAVSAFKRLATQDKVDAIVGSYMSEVVLALEPWAARLHMPYISPGAASTKIPLQVHEHYNQYKYTFQGWLNSAFLAQSVCDFTKDVFVDKYHMKTTVIMSEDAAWTAPLDATYKKCLPKVGVKVLDEIRFNPDTSDFTPIFNKIEGLHPDFITTGISHVGVRPTVQWHDQQVPLAMTGISSQASTSTFWKDTNGAAEGVLTQTGATPTVAITPKTIPFAKAYAKAYGDSPSYVGYAAYDDVHVIADAIKRANSTNPDKIVSAMEKTDYVGTVGRIQYYGKDSIYAHGLKYGKGLVTGLFIQWQDGKQVAVWPDKLADGKIKFPSFVKLPTATH</sequence>
<dbReference type="PANTHER" id="PTHR30483:SF6">
    <property type="entry name" value="PERIPLASMIC BINDING PROTEIN OF ABC TRANSPORTER FOR NATURAL AMINO ACIDS"/>
    <property type="match status" value="1"/>
</dbReference>
<protein>
    <submittedName>
        <fullName evidence="6 7">ABC transporter substrate-binding protein</fullName>
    </submittedName>
</protein>
<keyword evidence="3" id="KW-0813">Transport</keyword>
<reference evidence="7 8" key="2">
    <citation type="submission" date="2016-10" db="EMBL/GenBank/DDBJ databases">
        <authorList>
            <person name="Varghese N."/>
            <person name="Submissions S."/>
        </authorList>
    </citation>
    <scope>NUCLEOTIDE SEQUENCE [LARGE SCALE GENOMIC DNA]</scope>
    <source>
        <strain evidence="7 8">DSM 24802</strain>
    </source>
</reference>
<dbReference type="PANTHER" id="PTHR30483">
    <property type="entry name" value="LEUCINE-SPECIFIC-BINDING PROTEIN"/>
    <property type="match status" value="1"/>
</dbReference>
<feature type="chain" id="PRO_5042936886" evidence="4">
    <location>
        <begin position="32"/>
        <end position="420"/>
    </location>
</feature>
<dbReference type="EMBL" id="FNOB01000008">
    <property type="protein sequence ID" value="SDW91805.1"/>
    <property type="molecule type" value="Genomic_DNA"/>
</dbReference>
<evidence type="ECO:0000256" key="4">
    <source>
        <dbReference type="SAM" id="SignalP"/>
    </source>
</evidence>
<keyword evidence="3" id="KW-0029">Amino-acid transport</keyword>
<feature type="domain" description="Leucine-binding protein" evidence="5">
    <location>
        <begin position="36"/>
        <end position="369"/>
    </location>
</feature>
<organism evidence="6 9">
    <name type="scientific">Allgaiera indica</name>
    <dbReference type="NCBI Taxonomy" id="765699"/>
    <lineage>
        <taxon>Bacteria</taxon>
        <taxon>Pseudomonadati</taxon>
        <taxon>Pseudomonadota</taxon>
        <taxon>Alphaproteobacteria</taxon>
        <taxon>Rhodobacterales</taxon>
        <taxon>Paracoccaceae</taxon>
        <taxon>Allgaiera</taxon>
    </lineage>
</organism>
<evidence type="ECO:0000259" key="5">
    <source>
        <dbReference type="Pfam" id="PF13458"/>
    </source>
</evidence>
<dbReference type="CDD" id="cd06345">
    <property type="entry name" value="PBP1_ABC_ligand_binding-like"/>
    <property type="match status" value="1"/>
</dbReference>
<evidence type="ECO:0000313" key="6">
    <source>
        <dbReference type="EMBL" id="GHE01866.1"/>
    </source>
</evidence>
<reference evidence="6" key="1">
    <citation type="journal article" date="2014" name="Int. J. Syst. Evol. Microbiol.">
        <title>Complete genome sequence of Corynebacterium casei LMG S-19264T (=DSM 44701T), isolated from a smear-ripened cheese.</title>
        <authorList>
            <consortium name="US DOE Joint Genome Institute (JGI-PGF)"/>
            <person name="Walter F."/>
            <person name="Albersmeier A."/>
            <person name="Kalinowski J."/>
            <person name="Ruckert C."/>
        </authorList>
    </citation>
    <scope>NUCLEOTIDE SEQUENCE</scope>
    <source>
        <strain evidence="6">CGMCC 1.10859</strain>
    </source>
</reference>
<accession>A0AAN5A0B6</accession>
<dbReference type="InterPro" id="IPR028081">
    <property type="entry name" value="Leu-bd"/>
</dbReference>
<dbReference type="SUPFAM" id="SSF53822">
    <property type="entry name" value="Periplasmic binding protein-like I"/>
    <property type="match status" value="1"/>
</dbReference>
<comment type="caution">
    <text evidence="6">The sequence shown here is derived from an EMBL/GenBank/DDBJ whole genome shotgun (WGS) entry which is preliminary data.</text>
</comment>
<evidence type="ECO:0000256" key="3">
    <source>
        <dbReference type="ARBA" id="ARBA00022970"/>
    </source>
</evidence>
<evidence type="ECO:0000313" key="9">
    <source>
        <dbReference type="Proteomes" id="UP000634647"/>
    </source>
</evidence>
<dbReference type="InterPro" id="IPR051010">
    <property type="entry name" value="BCAA_transport"/>
</dbReference>
<dbReference type="RefSeq" id="WP_051646185.1">
    <property type="nucleotide sequence ID" value="NZ_BNAB01000007.1"/>
</dbReference>
<dbReference type="Proteomes" id="UP000199541">
    <property type="component" value="Unassembled WGS sequence"/>
</dbReference>
<keyword evidence="8" id="KW-1185">Reference proteome</keyword>
<reference evidence="6" key="3">
    <citation type="submission" date="2023-06" db="EMBL/GenBank/DDBJ databases">
        <authorList>
            <person name="Sun Q."/>
            <person name="Zhou Y."/>
        </authorList>
    </citation>
    <scope>NUCLEOTIDE SEQUENCE</scope>
    <source>
        <strain evidence="6">CGMCC 1.10859</strain>
    </source>
</reference>
<name>A0AAN5A0B6_9RHOB</name>
<dbReference type="Proteomes" id="UP000634647">
    <property type="component" value="Unassembled WGS sequence"/>
</dbReference>
<dbReference type="Pfam" id="PF13458">
    <property type="entry name" value="Peripla_BP_6"/>
    <property type="match status" value="1"/>
</dbReference>
<keyword evidence="2 4" id="KW-0732">Signal</keyword>
<feature type="signal peptide" evidence="4">
    <location>
        <begin position="1"/>
        <end position="31"/>
    </location>
</feature>
<evidence type="ECO:0000256" key="1">
    <source>
        <dbReference type="ARBA" id="ARBA00010062"/>
    </source>
</evidence>
<dbReference type="AlphaFoldDB" id="A0AAN5A0B6"/>